<dbReference type="Proteomes" id="UP000637239">
    <property type="component" value="Chromosome 8"/>
</dbReference>
<dbReference type="AlphaFoldDB" id="A0A7R7VWQ8"/>
<name>A0A7R7VWQ8_ASPCH</name>
<evidence type="ECO:0000313" key="1">
    <source>
        <dbReference type="EMBL" id="BCR92172.1"/>
    </source>
</evidence>
<dbReference type="PANTHER" id="PTHR38797">
    <property type="entry name" value="NUCLEAR PORE COMPLEX PROTEIN NUP85-RELATED"/>
    <property type="match status" value="1"/>
</dbReference>
<reference evidence="1" key="1">
    <citation type="submission" date="2021-01" db="EMBL/GenBank/DDBJ databases">
        <authorList>
            <consortium name="Aspergillus chevalieri M1 genome sequencing consortium"/>
            <person name="Kazuki M."/>
            <person name="Futagami T."/>
        </authorList>
    </citation>
    <scope>NUCLEOTIDE SEQUENCE</scope>
    <source>
        <strain evidence="1">M1</strain>
    </source>
</reference>
<reference evidence="1" key="2">
    <citation type="submission" date="2021-02" db="EMBL/GenBank/DDBJ databases">
        <title>Aspergillus chevalieri M1 genome sequence.</title>
        <authorList>
            <person name="Kadooka C."/>
            <person name="Mori K."/>
            <person name="Futagami T."/>
        </authorList>
    </citation>
    <scope>NUCLEOTIDE SEQUENCE</scope>
    <source>
        <strain evidence="1">M1</strain>
    </source>
</reference>
<gene>
    <name evidence="1" type="ORF">ACHE_80072A</name>
</gene>
<dbReference type="EMBL" id="AP024423">
    <property type="protein sequence ID" value="BCR92172.1"/>
    <property type="molecule type" value="Genomic_DNA"/>
</dbReference>
<dbReference type="GeneID" id="66986521"/>
<dbReference type="InterPro" id="IPR053204">
    <property type="entry name" value="Oxopyrrolidines_Biosynth-assoc"/>
</dbReference>
<dbReference type="Pfam" id="PF12311">
    <property type="entry name" value="DUF3632"/>
    <property type="match status" value="1"/>
</dbReference>
<dbReference type="KEGG" id="ache:ACHE_80072A"/>
<sequence length="275" mass="32119">MIMATTNNPLGLDLDTMYEPTDIEEKVFDLLTAYLPPDSTITPQQAADKVNSFFPHSCLGENDNYYPCQFLGEFWEVMFRIAPQLDYQGQPMQRYIALHKALRELPDIFMGDYRVWQDRPLFSMELHERWSRMSGGYEVNGIAHQAWRNINGLLIHFTNEGIYDGKYHALNCIRKYFENDDRNRRNRFINVYAPVAALWFIHCSPKIYEACQNQEYLDRIPGGKLWKGPPGYNIPRWEFWRSRFEVLSTHPLAIEETRQACKAAVDGMDAVTKAS</sequence>
<dbReference type="PANTHER" id="PTHR38797:SF4">
    <property type="entry name" value="NUCLEAR PORE COMPLEX PROTEIN NUP85"/>
    <property type="match status" value="1"/>
</dbReference>
<evidence type="ECO:0000313" key="2">
    <source>
        <dbReference type="Proteomes" id="UP000637239"/>
    </source>
</evidence>
<dbReference type="RefSeq" id="XP_043140685.1">
    <property type="nucleotide sequence ID" value="XM_043283402.1"/>
</dbReference>
<accession>A0A7R7VWQ8</accession>
<proteinExistence type="predicted"/>
<protein>
    <submittedName>
        <fullName evidence="1">Uncharacterized protein</fullName>
    </submittedName>
</protein>
<dbReference type="InterPro" id="IPR022085">
    <property type="entry name" value="OpdG"/>
</dbReference>
<organism evidence="1 2">
    <name type="scientific">Aspergillus chevalieri</name>
    <name type="common">Eurotium chevalieri</name>
    <dbReference type="NCBI Taxonomy" id="182096"/>
    <lineage>
        <taxon>Eukaryota</taxon>
        <taxon>Fungi</taxon>
        <taxon>Dikarya</taxon>
        <taxon>Ascomycota</taxon>
        <taxon>Pezizomycotina</taxon>
        <taxon>Eurotiomycetes</taxon>
        <taxon>Eurotiomycetidae</taxon>
        <taxon>Eurotiales</taxon>
        <taxon>Aspergillaceae</taxon>
        <taxon>Aspergillus</taxon>
        <taxon>Aspergillus subgen. Aspergillus</taxon>
    </lineage>
</organism>
<keyword evidence="2" id="KW-1185">Reference proteome</keyword>